<feature type="region of interest" description="Disordered" evidence="1">
    <location>
        <begin position="438"/>
        <end position="504"/>
    </location>
</feature>
<feature type="compositionally biased region" description="Low complexity" evidence="1">
    <location>
        <begin position="345"/>
        <end position="356"/>
    </location>
</feature>
<dbReference type="SUPFAM" id="SSF46565">
    <property type="entry name" value="Chaperone J-domain"/>
    <property type="match status" value="1"/>
</dbReference>
<evidence type="ECO:0000313" key="4">
    <source>
        <dbReference type="Proteomes" id="UP001207930"/>
    </source>
</evidence>
<proteinExistence type="predicted"/>
<feature type="domain" description="J" evidence="2">
    <location>
        <begin position="1"/>
        <end position="61"/>
    </location>
</feature>
<feature type="compositionally biased region" description="Basic and acidic residues" evidence="1">
    <location>
        <begin position="439"/>
        <end position="460"/>
    </location>
</feature>
<evidence type="ECO:0000259" key="2">
    <source>
        <dbReference type="PROSITE" id="PS50076"/>
    </source>
</evidence>
<dbReference type="InterPro" id="IPR001623">
    <property type="entry name" value="DnaJ_domain"/>
</dbReference>
<dbReference type="PROSITE" id="PS50076">
    <property type="entry name" value="DNAJ_2"/>
    <property type="match status" value="1"/>
</dbReference>
<dbReference type="EMBL" id="JAPDDS010000001">
    <property type="protein sequence ID" value="MCW1883705.1"/>
    <property type="molecule type" value="Genomic_DNA"/>
</dbReference>
<dbReference type="InterPro" id="IPR036869">
    <property type="entry name" value="J_dom_sf"/>
</dbReference>
<keyword evidence="4" id="KW-1185">Reference proteome</keyword>
<comment type="caution">
    <text evidence="3">The sequence shown here is derived from an EMBL/GenBank/DDBJ whole genome shotgun (WGS) entry which is preliminary data.</text>
</comment>
<dbReference type="Proteomes" id="UP001207930">
    <property type="component" value="Unassembled WGS sequence"/>
</dbReference>
<feature type="region of interest" description="Disordered" evidence="1">
    <location>
        <begin position="334"/>
        <end position="391"/>
    </location>
</feature>
<dbReference type="CDD" id="cd06257">
    <property type="entry name" value="DnaJ"/>
    <property type="match status" value="1"/>
</dbReference>
<evidence type="ECO:0000256" key="1">
    <source>
        <dbReference type="SAM" id="MobiDB-lite"/>
    </source>
</evidence>
<evidence type="ECO:0000313" key="3">
    <source>
        <dbReference type="EMBL" id="MCW1883705.1"/>
    </source>
</evidence>
<organism evidence="3 4">
    <name type="scientific">Luteolibacter flavescens</name>
    <dbReference type="NCBI Taxonomy" id="1859460"/>
    <lineage>
        <taxon>Bacteria</taxon>
        <taxon>Pseudomonadati</taxon>
        <taxon>Verrucomicrobiota</taxon>
        <taxon>Verrucomicrobiia</taxon>
        <taxon>Verrucomicrobiales</taxon>
        <taxon>Verrucomicrobiaceae</taxon>
        <taxon>Luteolibacter</taxon>
    </lineage>
</organism>
<dbReference type="RefSeq" id="WP_264499664.1">
    <property type="nucleotide sequence ID" value="NZ_JAPDDS010000001.1"/>
</dbReference>
<dbReference type="Gene3D" id="1.10.287.110">
    <property type="entry name" value="DnaJ domain"/>
    <property type="match status" value="1"/>
</dbReference>
<sequence length="504" mass="56031">MPWTTLGLDPAGATERDVKRAYAKLLKDCRPDQNPEGFRKLHDAYQAALHQLQWQSYEREDVLVPISSEIAPDPDDATSREVPEVTQPMRMEEPASIGMSSGLRAITDCFDRLNAALAGGSKDIQLLVEEAESLLYDNPSEVERWGELMQEVFVRHGENPAVALKADTIVFELEHGGFVATLAVIDRLDRNGSPQGIANLSNLLHQNASRIATPAAGIAAARLAGAAAFWTSRHTERLANFAYEQLARGERDFHMQLIDRHVAMAHMMTLVPDHLKSFWRQRLMRTAGRDTWSDEESRAAIEWLKTPLARRGPCFEVFLGLLPEDLAAGVKNSTAKWQRPEGEATSSSSSSSSTSSIPMRRSAGHKPLNVPKWEQDEPKPKKRREYHATSNSGSGIPGWLWGFAVFVAIKLILLVVNMSKGPDPVPVPRRPLALEDFSPEERRRVEEGAKRLQEAQEKLDQFPSLRPLPGGAGEVPTFDPFPKSVPGSPESKNPLFQEFESKSR</sequence>
<gene>
    <name evidence="3" type="ORF">OKA04_03130</name>
</gene>
<name>A0ABT3FL37_9BACT</name>
<accession>A0ABT3FL37</accession>
<protein>
    <submittedName>
        <fullName evidence="3">J domain-containing protein</fullName>
    </submittedName>
</protein>
<reference evidence="3 4" key="1">
    <citation type="submission" date="2022-10" db="EMBL/GenBank/DDBJ databases">
        <title>Luteolibacter flavescens strain MCCC 1K03193, whole genome shotgun sequencing project.</title>
        <authorList>
            <person name="Zhao G."/>
            <person name="Shen L."/>
        </authorList>
    </citation>
    <scope>NUCLEOTIDE SEQUENCE [LARGE SCALE GENOMIC DNA]</scope>
    <source>
        <strain evidence="3 4">MCCC 1K03193</strain>
    </source>
</reference>